<dbReference type="STRING" id="728005.SAMN04488059_14511"/>
<dbReference type="SUPFAM" id="SSF51621">
    <property type="entry name" value="Phosphoenolpyruvate/pyruvate domain"/>
    <property type="match status" value="1"/>
</dbReference>
<dbReference type="InterPro" id="IPR005000">
    <property type="entry name" value="Aldolase/citrate-lyase_domain"/>
</dbReference>
<dbReference type="PANTHER" id="PTHR32308:SF10">
    <property type="entry name" value="CITRATE LYASE SUBUNIT BETA"/>
    <property type="match status" value="1"/>
</dbReference>
<reference evidence="8 10" key="1">
    <citation type="submission" date="2015-03" db="EMBL/GenBank/DDBJ databases">
        <authorList>
            <person name="Lepp D."/>
            <person name="Hassan Y.I."/>
            <person name="Li X.-Z."/>
            <person name="Zhou T."/>
        </authorList>
    </citation>
    <scope>NUCLEOTIDE SEQUENCE [LARGE SCALE GENOMIC DNA]</scope>
    <source>
        <strain evidence="8 10">Cr7-05</strain>
    </source>
</reference>
<evidence type="ECO:0000256" key="5">
    <source>
        <dbReference type="PIRSR" id="PIRSR015582-1"/>
    </source>
</evidence>
<dbReference type="Proteomes" id="UP000182258">
    <property type="component" value="Unassembled WGS sequence"/>
</dbReference>
<comment type="similarity">
    <text evidence="2">Belongs to the HpcH/HpaI aldolase family.</text>
</comment>
<keyword evidence="9" id="KW-0456">Lyase</keyword>
<reference evidence="9 11" key="2">
    <citation type="submission" date="2016-10" db="EMBL/GenBank/DDBJ databases">
        <authorList>
            <person name="de Groot N.N."/>
        </authorList>
    </citation>
    <scope>NUCLEOTIDE SEQUENCE [LARGE SCALE GENOMIC DNA]</scope>
    <source>
        <strain evidence="9 11">CGMCC 1.10210</strain>
    </source>
</reference>
<dbReference type="OrthoDB" id="9800547at2"/>
<dbReference type="PATRIC" id="fig|728005.3.peg.2133"/>
<proteinExistence type="inferred from homology"/>
<dbReference type="Proteomes" id="UP000033519">
    <property type="component" value="Unassembled WGS sequence"/>
</dbReference>
<comment type="cofactor">
    <cofactor evidence="1">
        <name>Mg(2+)</name>
        <dbReference type="ChEBI" id="CHEBI:18420"/>
    </cofactor>
</comment>
<feature type="binding site" evidence="6">
    <location>
        <position position="150"/>
    </location>
    <ligand>
        <name>Mg(2+)</name>
        <dbReference type="ChEBI" id="CHEBI:18420"/>
    </ligand>
</feature>
<evidence type="ECO:0000256" key="4">
    <source>
        <dbReference type="ARBA" id="ARBA00022842"/>
    </source>
</evidence>
<keyword evidence="4 6" id="KW-0460">Magnesium</keyword>
<dbReference type="Gene3D" id="3.20.20.60">
    <property type="entry name" value="Phosphoenolpyruvate-binding domains"/>
    <property type="match status" value="1"/>
</dbReference>
<dbReference type="EMBL" id="FOMB01000045">
    <property type="protein sequence ID" value="SFD35926.1"/>
    <property type="molecule type" value="Genomic_DNA"/>
</dbReference>
<dbReference type="InterPro" id="IPR015813">
    <property type="entry name" value="Pyrv/PenolPyrv_kinase-like_dom"/>
</dbReference>
<keyword evidence="3 6" id="KW-0479">Metal-binding</keyword>
<protein>
    <submittedName>
        <fullName evidence="8 9">Citrate lyase</fullName>
    </submittedName>
</protein>
<evidence type="ECO:0000313" key="11">
    <source>
        <dbReference type="Proteomes" id="UP000182258"/>
    </source>
</evidence>
<dbReference type="InterPro" id="IPR011206">
    <property type="entry name" value="Citrate_lyase_beta/mcl1/mcl2"/>
</dbReference>
<evidence type="ECO:0000313" key="9">
    <source>
        <dbReference type="EMBL" id="SFD35926.1"/>
    </source>
</evidence>
<dbReference type="InterPro" id="IPR040442">
    <property type="entry name" value="Pyrv_kinase-like_dom_sf"/>
</dbReference>
<feature type="domain" description="HpcH/HpaI aldolase/citrate lyase" evidence="7">
    <location>
        <begin position="3"/>
        <end position="218"/>
    </location>
</feature>
<sequence length="275" mass="28979">MMRSLLYVPADSARFIGKAHERGADAIILDLEDSVAPEHKSTARLGLGQSVAAVGQAGADVLVRINSSDEIQLADAMAACRAGADGLVIPKVHQPRQLDDLAYILSDIEAEMQRPPMQFIALIEDPGAVLNAVAIATAPRLIGLATGGEDLALSLGALPTPAVLHFPKLLVHYAAKAKGLLSLGLLRSVANYSDLEAITLAVHEARAHGFDGATCIHPSIVPLLNAGFSPSDEELAWATRVLDASKSHKSAFSLDGEMIDVPVIARARRTLGLRN</sequence>
<dbReference type="Pfam" id="PF03328">
    <property type="entry name" value="HpcH_HpaI"/>
    <property type="match status" value="1"/>
</dbReference>
<evidence type="ECO:0000256" key="6">
    <source>
        <dbReference type="PIRSR" id="PIRSR015582-2"/>
    </source>
</evidence>
<evidence type="ECO:0000313" key="8">
    <source>
        <dbReference type="EMBL" id="KKC34547.1"/>
    </source>
</evidence>
<name>A0A0F5Q0W3_9HYPH</name>
<organism evidence="9 11">
    <name type="scientific">Devosia psychrophila</name>
    <dbReference type="NCBI Taxonomy" id="728005"/>
    <lineage>
        <taxon>Bacteria</taxon>
        <taxon>Pseudomonadati</taxon>
        <taxon>Pseudomonadota</taxon>
        <taxon>Alphaproteobacteria</taxon>
        <taxon>Hyphomicrobiales</taxon>
        <taxon>Devosiaceae</taxon>
        <taxon>Devosia</taxon>
    </lineage>
</organism>
<dbReference type="GO" id="GO:0000287">
    <property type="term" value="F:magnesium ion binding"/>
    <property type="evidence" value="ECO:0007669"/>
    <property type="project" value="TreeGrafter"/>
</dbReference>
<evidence type="ECO:0000256" key="1">
    <source>
        <dbReference type="ARBA" id="ARBA00001946"/>
    </source>
</evidence>
<feature type="binding site" evidence="6">
    <location>
        <position position="124"/>
    </location>
    <ligand>
        <name>Mg(2+)</name>
        <dbReference type="ChEBI" id="CHEBI:18420"/>
    </ligand>
</feature>
<feature type="binding site" evidence="5">
    <location>
        <position position="64"/>
    </location>
    <ligand>
        <name>substrate</name>
    </ligand>
</feature>
<dbReference type="GO" id="GO:0016829">
    <property type="term" value="F:lyase activity"/>
    <property type="evidence" value="ECO:0007669"/>
    <property type="project" value="UniProtKB-KW"/>
</dbReference>
<evidence type="ECO:0000256" key="3">
    <source>
        <dbReference type="ARBA" id="ARBA00022723"/>
    </source>
</evidence>
<keyword evidence="10" id="KW-1185">Reference proteome</keyword>
<dbReference type="PIRSF" id="PIRSF015582">
    <property type="entry name" value="Cit_lyase_B"/>
    <property type="match status" value="1"/>
</dbReference>
<evidence type="ECO:0000259" key="7">
    <source>
        <dbReference type="Pfam" id="PF03328"/>
    </source>
</evidence>
<dbReference type="RefSeq" id="WP_046169405.1">
    <property type="nucleotide sequence ID" value="NZ_FOMB01000045.1"/>
</dbReference>
<dbReference type="GO" id="GO:0006107">
    <property type="term" value="P:oxaloacetate metabolic process"/>
    <property type="evidence" value="ECO:0007669"/>
    <property type="project" value="TreeGrafter"/>
</dbReference>
<gene>
    <name evidence="9" type="ORF">SAMN04488059_14511</name>
    <name evidence="8" type="ORF">WH91_02290</name>
</gene>
<accession>A0A0F5Q0W3</accession>
<dbReference type="AlphaFoldDB" id="A0A0F5Q0W3"/>
<dbReference type="PANTHER" id="PTHR32308">
    <property type="entry name" value="LYASE BETA SUBUNIT, PUTATIVE (AFU_ORTHOLOGUE AFUA_4G13030)-RELATED"/>
    <property type="match status" value="1"/>
</dbReference>
<dbReference type="EMBL" id="LAPV01000017">
    <property type="protein sequence ID" value="KKC34547.1"/>
    <property type="molecule type" value="Genomic_DNA"/>
</dbReference>
<evidence type="ECO:0000256" key="2">
    <source>
        <dbReference type="ARBA" id="ARBA00005568"/>
    </source>
</evidence>
<feature type="binding site" evidence="5">
    <location>
        <position position="124"/>
    </location>
    <ligand>
        <name>substrate</name>
    </ligand>
</feature>
<evidence type="ECO:0000313" key="10">
    <source>
        <dbReference type="Proteomes" id="UP000033519"/>
    </source>
</evidence>